<dbReference type="AlphaFoldDB" id="A0A9W8CH44"/>
<name>A0A9W8CH44_9FUNG</name>
<organism evidence="4 5">
    <name type="scientific">Coemansia asiatica</name>
    <dbReference type="NCBI Taxonomy" id="1052880"/>
    <lineage>
        <taxon>Eukaryota</taxon>
        <taxon>Fungi</taxon>
        <taxon>Fungi incertae sedis</taxon>
        <taxon>Zoopagomycota</taxon>
        <taxon>Kickxellomycotina</taxon>
        <taxon>Kickxellomycetes</taxon>
        <taxon>Kickxellales</taxon>
        <taxon>Kickxellaceae</taxon>
        <taxon>Coemansia</taxon>
    </lineage>
</organism>
<proteinExistence type="inferred from homology"/>
<dbReference type="EMBL" id="JANBOH010000239">
    <property type="protein sequence ID" value="KAJ1643595.1"/>
    <property type="molecule type" value="Genomic_DNA"/>
</dbReference>
<dbReference type="Pfam" id="PF04676">
    <property type="entry name" value="CwfJ_C_2"/>
    <property type="match status" value="1"/>
</dbReference>
<keyword evidence="5" id="KW-1185">Reference proteome</keyword>
<dbReference type="GO" id="GO:0071014">
    <property type="term" value="C:post-mRNA release spliceosomal complex"/>
    <property type="evidence" value="ECO:0007669"/>
    <property type="project" value="TreeGrafter"/>
</dbReference>
<dbReference type="Proteomes" id="UP001145021">
    <property type="component" value="Unassembled WGS sequence"/>
</dbReference>
<comment type="caution">
    <text evidence="4">The sequence shown here is derived from an EMBL/GenBank/DDBJ whole genome shotgun (WGS) entry which is preliminary data.</text>
</comment>
<evidence type="ECO:0000256" key="1">
    <source>
        <dbReference type="ARBA" id="ARBA00006795"/>
    </source>
</evidence>
<protein>
    <submittedName>
        <fullName evidence="4">Pre-mRNA-splicing factor cwf19</fullName>
    </submittedName>
</protein>
<evidence type="ECO:0000259" key="2">
    <source>
        <dbReference type="Pfam" id="PF04676"/>
    </source>
</evidence>
<evidence type="ECO:0000313" key="5">
    <source>
        <dbReference type="Proteomes" id="UP001145021"/>
    </source>
</evidence>
<evidence type="ECO:0000313" key="4">
    <source>
        <dbReference type="EMBL" id="KAJ1643595.1"/>
    </source>
</evidence>
<sequence length="345" mass="39609">MSEDNLSIRQMARMERESAGDDYMDRALAKQIAKDTAFTNDLDYIDDNSEKLAKQLKEKTVEQQKQAAIRDHRMMESVLDHCSLCFKEKEQRDGSKKLLAPEYPVVSLGNKVFLALPNYEPMNDGHCIIAPIEHISGSSLKCDDDMWDEIGNFMKCLIGTFASQNQGVVFLETVMSTKPSKTRHCSIECIPLPMDKAAEAPAFFKEGLLAADEEWSQHIKVIDTKLKTQAVAPKGDDVRDQDGNHARAREMIRKGGFRNTMTAKMPYFHVWFDPYGGMGHVIENADRFKPWFGREVVAGILDLPPTVYRKPRRLKETHNQRLDRASDWKKQFNWEKCDWTKMLLE</sequence>
<gene>
    <name evidence="4" type="primary">cwf19</name>
    <name evidence="4" type="ORF">LPJ64_004653</name>
</gene>
<evidence type="ECO:0000259" key="3">
    <source>
        <dbReference type="Pfam" id="PF04677"/>
    </source>
</evidence>
<dbReference type="Pfam" id="PF04677">
    <property type="entry name" value="CwfJ_C_1"/>
    <property type="match status" value="1"/>
</dbReference>
<dbReference type="InterPro" id="IPR006767">
    <property type="entry name" value="Cwf19-like_C_dom-2"/>
</dbReference>
<reference evidence="4" key="1">
    <citation type="submission" date="2022-07" db="EMBL/GenBank/DDBJ databases">
        <title>Phylogenomic reconstructions and comparative analyses of Kickxellomycotina fungi.</title>
        <authorList>
            <person name="Reynolds N.K."/>
            <person name="Stajich J.E."/>
            <person name="Barry K."/>
            <person name="Grigoriev I.V."/>
            <person name="Crous P."/>
            <person name="Smith M.E."/>
        </authorList>
    </citation>
    <scope>NUCLEOTIDE SEQUENCE</scope>
    <source>
        <strain evidence="4">NBRC 105413</strain>
    </source>
</reference>
<dbReference type="InterPro" id="IPR006768">
    <property type="entry name" value="Cwf19-like_C_dom-1"/>
</dbReference>
<dbReference type="PANTHER" id="PTHR12072:SF5">
    <property type="entry name" value="CWF19-LIKE PROTEIN 2"/>
    <property type="match status" value="1"/>
</dbReference>
<accession>A0A9W8CH44</accession>
<feature type="domain" description="Cwf19-like C-terminal" evidence="3">
    <location>
        <begin position="70"/>
        <end position="205"/>
    </location>
</feature>
<feature type="domain" description="Cwf19-like protein C-terminal" evidence="2">
    <location>
        <begin position="245"/>
        <end position="340"/>
    </location>
</feature>
<comment type="similarity">
    <text evidence="1">Belongs to the CWF19 family.</text>
</comment>
<dbReference type="InterPro" id="IPR040194">
    <property type="entry name" value="Cwf19-like"/>
</dbReference>
<dbReference type="GO" id="GO:0000398">
    <property type="term" value="P:mRNA splicing, via spliceosome"/>
    <property type="evidence" value="ECO:0007669"/>
    <property type="project" value="TreeGrafter"/>
</dbReference>
<dbReference type="PANTHER" id="PTHR12072">
    <property type="entry name" value="CWF19, CELL CYCLE CONTROL PROTEIN"/>
    <property type="match status" value="1"/>
</dbReference>